<keyword evidence="1" id="KW-0812">Transmembrane</keyword>
<evidence type="ECO:0000313" key="3">
    <source>
        <dbReference type="Proteomes" id="UP000824782"/>
    </source>
</evidence>
<feature type="transmembrane region" description="Helical" evidence="1">
    <location>
        <begin position="61"/>
        <end position="83"/>
    </location>
</feature>
<proteinExistence type="predicted"/>
<organism evidence="2 3">
    <name type="scientific">Engystomops pustulosus</name>
    <name type="common">Tungara frog</name>
    <name type="synonym">Physalaemus pustulosus</name>
    <dbReference type="NCBI Taxonomy" id="76066"/>
    <lineage>
        <taxon>Eukaryota</taxon>
        <taxon>Metazoa</taxon>
        <taxon>Chordata</taxon>
        <taxon>Craniata</taxon>
        <taxon>Vertebrata</taxon>
        <taxon>Euteleostomi</taxon>
        <taxon>Amphibia</taxon>
        <taxon>Batrachia</taxon>
        <taxon>Anura</taxon>
        <taxon>Neobatrachia</taxon>
        <taxon>Hyloidea</taxon>
        <taxon>Leptodactylidae</taxon>
        <taxon>Leiuperinae</taxon>
        <taxon>Engystomops</taxon>
    </lineage>
</organism>
<comment type="caution">
    <text evidence="2">The sequence shown here is derived from an EMBL/GenBank/DDBJ whole genome shotgun (WGS) entry which is preliminary data.</text>
</comment>
<dbReference type="EMBL" id="WNYA01000001">
    <property type="protein sequence ID" value="KAG8597515.1"/>
    <property type="molecule type" value="Genomic_DNA"/>
</dbReference>
<dbReference type="AlphaFoldDB" id="A0AAV7DJ19"/>
<feature type="transmembrane region" description="Helical" evidence="1">
    <location>
        <begin position="6"/>
        <end position="25"/>
    </location>
</feature>
<accession>A0AAV7DJ19</accession>
<evidence type="ECO:0000256" key="1">
    <source>
        <dbReference type="SAM" id="Phobius"/>
    </source>
</evidence>
<protein>
    <submittedName>
        <fullName evidence="2">Uncharacterized protein</fullName>
    </submittedName>
</protein>
<gene>
    <name evidence="2" type="ORF">GDO81_002304</name>
</gene>
<sequence>MYPNLFPLQRSAAIFSSLSIIYLSFPYNSCHLLMSNFYLPINLATFLSNYLPINVSFVMTYLPIDLLFLSAYLSFFLSLPHIYL</sequence>
<keyword evidence="1" id="KW-0472">Membrane</keyword>
<dbReference type="Proteomes" id="UP000824782">
    <property type="component" value="Unassembled WGS sequence"/>
</dbReference>
<reference evidence="2" key="1">
    <citation type="thesis" date="2020" institute="ProQuest LLC" country="789 East Eisenhower Parkway, Ann Arbor, MI, USA">
        <title>Comparative Genomics and Chromosome Evolution.</title>
        <authorList>
            <person name="Mudd A.B."/>
        </authorList>
    </citation>
    <scope>NUCLEOTIDE SEQUENCE</scope>
    <source>
        <strain evidence="2">237g6f4</strain>
        <tissue evidence="2">Blood</tissue>
    </source>
</reference>
<evidence type="ECO:0000313" key="2">
    <source>
        <dbReference type="EMBL" id="KAG8597515.1"/>
    </source>
</evidence>
<name>A0AAV7DJ19_ENGPU</name>
<keyword evidence="1" id="KW-1133">Transmembrane helix</keyword>
<keyword evidence="3" id="KW-1185">Reference proteome</keyword>